<proteinExistence type="predicted"/>
<gene>
    <name evidence="2" type="ORF">BaRGS_00008358</name>
</gene>
<evidence type="ECO:0000313" key="2">
    <source>
        <dbReference type="EMBL" id="KAK7500451.1"/>
    </source>
</evidence>
<keyword evidence="3" id="KW-1185">Reference proteome</keyword>
<organism evidence="2 3">
    <name type="scientific">Batillaria attramentaria</name>
    <dbReference type="NCBI Taxonomy" id="370345"/>
    <lineage>
        <taxon>Eukaryota</taxon>
        <taxon>Metazoa</taxon>
        <taxon>Spiralia</taxon>
        <taxon>Lophotrochozoa</taxon>
        <taxon>Mollusca</taxon>
        <taxon>Gastropoda</taxon>
        <taxon>Caenogastropoda</taxon>
        <taxon>Sorbeoconcha</taxon>
        <taxon>Cerithioidea</taxon>
        <taxon>Batillariidae</taxon>
        <taxon>Batillaria</taxon>
    </lineage>
</organism>
<dbReference type="EMBL" id="JACVVK020000037">
    <property type="protein sequence ID" value="KAK7500451.1"/>
    <property type="molecule type" value="Genomic_DNA"/>
</dbReference>
<dbReference type="Proteomes" id="UP001519460">
    <property type="component" value="Unassembled WGS sequence"/>
</dbReference>
<accession>A0ABD0LMG4</accession>
<evidence type="ECO:0000256" key="1">
    <source>
        <dbReference type="SAM" id="MobiDB-lite"/>
    </source>
</evidence>
<feature type="region of interest" description="Disordered" evidence="1">
    <location>
        <begin position="47"/>
        <end position="69"/>
    </location>
</feature>
<name>A0ABD0LMG4_9CAEN</name>
<sequence>MVSRFYPEQKHPRFTNKLKAEKPVPRLLQAACKQKDFTEAEGRCLKAPDRGSLSGKKQSLRNNQGRQEAWQSLTCHNQVVLAPDKGR</sequence>
<dbReference type="AlphaFoldDB" id="A0ABD0LMG4"/>
<comment type="caution">
    <text evidence="2">The sequence shown here is derived from an EMBL/GenBank/DDBJ whole genome shotgun (WGS) entry which is preliminary data.</text>
</comment>
<protein>
    <submittedName>
        <fullName evidence="2">Uncharacterized protein</fullName>
    </submittedName>
</protein>
<reference evidence="2 3" key="1">
    <citation type="journal article" date="2023" name="Sci. Data">
        <title>Genome assembly of the Korean intertidal mud-creeper Batillaria attramentaria.</title>
        <authorList>
            <person name="Patra A.K."/>
            <person name="Ho P.T."/>
            <person name="Jun S."/>
            <person name="Lee S.J."/>
            <person name="Kim Y."/>
            <person name="Won Y.J."/>
        </authorList>
    </citation>
    <scope>NUCLEOTIDE SEQUENCE [LARGE SCALE GENOMIC DNA]</scope>
    <source>
        <strain evidence="2">Wonlab-2016</strain>
    </source>
</reference>
<evidence type="ECO:0000313" key="3">
    <source>
        <dbReference type="Proteomes" id="UP001519460"/>
    </source>
</evidence>
<feature type="compositionally biased region" description="Polar residues" evidence="1">
    <location>
        <begin position="55"/>
        <end position="69"/>
    </location>
</feature>